<feature type="non-terminal residue" evidence="1">
    <location>
        <position position="1"/>
    </location>
</feature>
<dbReference type="EMBL" id="GECU01007896">
    <property type="protein sequence ID" value="JAS99810.1"/>
    <property type="molecule type" value="Transcribed_RNA"/>
</dbReference>
<reference evidence="1" key="1">
    <citation type="submission" date="2015-11" db="EMBL/GenBank/DDBJ databases">
        <title>De novo transcriptome assembly of four potential Pierce s Disease insect vectors from Arizona vineyards.</title>
        <authorList>
            <person name="Tassone E.E."/>
        </authorList>
    </citation>
    <scope>NUCLEOTIDE SEQUENCE</scope>
</reference>
<dbReference type="AlphaFoldDB" id="A0A1B6JKU7"/>
<sequence>LNGIIKTINDELVSLASRFEHCTFLALDLLADRKFYSSHGLHLNYSGKRKIVSQLSSLIFPTVLNTPQQIPVLVSNRNIQIQTFRWNSQACQTSALRHVNLESKHNEKNSSIFLKIGDRLIKQP</sequence>
<accession>A0A1B6JKU7</accession>
<name>A0A1B6JKU7_9HEMI</name>
<organism evidence="1">
    <name type="scientific">Homalodisca liturata</name>
    <dbReference type="NCBI Taxonomy" id="320908"/>
    <lineage>
        <taxon>Eukaryota</taxon>
        <taxon>Metazoa</taxon>
        <taxon>Ecdysozoa</taxon>
        <taxon>Arthropoda</taxon>
        <taxon>Hexapoda</taxon>
        <taxon>Insecta</taxon>
        <taxon>Pterygota</taxon>
        <taxon>Neoptera</taxon>
        <taxon>Paraneoptera</taxon>
        <taxon>Hemiptera</taxon>
        <taxon>Auchenorrhyncha</taxon>
        <taxon>Membracoidea</taxon>
        <taxon>Cicadellidae</taxon>
        <taxon>Cicadellinae</taxon>
        <taxon>Proconiini</taxon>
        <taxon>Homalodisca</taxon>
    </lineage>
</organism>
<proteinExistence type="predicted"/>
<protein>
    <submittedName>
        <fullName evidence="1">Uncharacterized protein</fullName>
    </submittedName>
</protein>
<gene>
    <name evidence="1" type="ORF">g.58424</name>
</gene>
<evidence type="ECO:0000313" key="1">
    <source>
        <dbReference type="EMBL" id="JAS99810.1"/>
    </source>
</evidence>